<evidence type="ECO:0000256" key="1">
    <source>
        <dbReference type="SAM" id="MobiDB-lite"/>
    </source>
</evidence>
<feature type="compositionally biased region" description="Low complexity" evidence="1">
    <location>
        <begin position="321"/>
        <end position="330"/>
    </location>
</feature>
<dbReference type="InterPro" id="IPR002881">
    <property type="entry name" value="DUF58"/>
</dbReference>
<sequence>MKLTRRFWGVVTLAILSGAGAVAFERPALLVAAVGPLAWLVSRQYAFVRAAGIAVSGLDVEFTPERRTTPAGKPLSVTVSAKLPRPVSAVVRIEPDVPVGAAADAESTMLLESPATDGSLSFDVTWRVAGRYELPPARVVVEDAAGLFSVETTMGDSVVVDVDPARATDVLVRGGRSDRFVPLGISKPWLAGQGTEVADIREYKPGDPTNHIEWKATARRGSLHIREFEAETNPSVMVVFDARARLSAGETGGTKLAYLREVALSFLQRSRNVSEPLGLTVVSDDGRPTMLEPGSAASHYKQVREQLFEAGSESGSQTSQSRRSPGSARAAALALETEQSAFARQLEPFFQARAPYASAVANDPLYRAIVRHGSVAGGDSLTVICTDDADRTALVEAVTAARRFGSRVLVFLTPTARFDGRLTQDRLDEFERVRAQLAGMPNVWAYEVAPGHSIGTSEGEGDTEPQSAVGQHSTAGRGDADTETNVAEVQ</sequence>
<dbReference type="Proteomes" id="UP000183894">
    <property type="component" value="Unassembled WGS sequence"/>
</dbReference>
<feature type="domain" description="DUF58" evidence="2">
    <location>
        <begin position="199"/>
        <end position="314"/>
    </location>
</feature>
<protein>
    <submittedName>
        <fullName evidence="3">Uncharacterized conserved protein, DUF58 family, contains vWF domain</fullName>
    </submittedName>
</protein>
<organism evidence="3 4">
    <name type="scientific">Haloferax larsenii</name>
    <dbReference type="NCBI Taxonomy" id="302484"/>
    <lineage>
        <taxon>Archaea</taxon>
        <taxon>Methanobacteriati</taxon>
        <taxon>Methanobacteriota</taxon>
        <taxon>Stenosarchaea group</taxon>
        <taxon>Halobacteria</taxon>
        <taxon>Halobacteriales</taxon>
        <taxon>Haloferacaceae</taxon>
        <taxon>Haloferax</taxon>
    </lineage>
</organism>
<proteinExistence type="predicted"/>
<dbReference type="PANTHER" id="PTHR34351">
    <property type="entry name" value="SLR1927 PROTEIN-RELATED"/>
    <property type="match status" value="1"/>
</dbReference>
<gene>
    <name evidence="3" type="ORF">SAMN04488691_104176</name>
</gene>
<feature type="compositionally biased region" description="Polar residues" evidence="1">
    <location>
        <begin position="464"/>
        <end position="474"/>
    </location>
</feature>
<dbReference type="EMBL" id="FOAD01000004">
    <property type="protein sequence ID" value="SEL38389.1"/>
    <property type="molecule type" value="Genomic_DNA"/>
</dbReference>
<dbReference type="Pfam" id="PF01882">
    <property type="entry name" value="DUF58"/>
    <property type="match status" value="1"/>
</dbReference>
<evidence type="ECO:0000313" key="3">
    <source>
        <dbReference type="EMBL" id="SEL38389.1"/>
    </source>
</evidence>
<accession>A0A1H7PS05</accession>
<name>A0A1H7PS05_HALLR</name>
<evidence type="ECO:0000259" key="2">
    <source>
        <dbReference type="Pfam" id="PF01882"/>
    </source>
</evidence>
<feature type="region of interest" description="Disordered" evidence="1">
    <location>
        <begin position="309"/>
        <end position="330"/>
    </location>
</feature>
<evidence type="ECO:0000313" key="4">
    <source>
        <dbReference type="Proteomes" id="UP000183894"/>
    </source>
</evidence>
<feature type="region of interest" description="Disordered" evidence="1">
    <location>
        <begin position="451"/>
        <end position="490"/>
    </location>
</feature>
<dbReference type="AlphaFoldDB" id="A0A1H7PS05"/>
<dbReference type="PANTHER" id="PTHR34351:SF1">
    <property type="entry name" value="SLR1927 PROTEIN"/>
    <property type="match status" value="1"/>
</dbReference>
<reference evidence="3 4" key="1">
    <citation type="submission" date="2016-10" db="EMBL/GenBank/DDBJ databases">
        <authorList>
            <person name="de Groot N.N."/>
        </authorList>
    </citation>
    <scope>NUCLEOTIDE SEQUENCE [LARGE SCALE GENOMIC DNA]</scope>
    <source>
        <strain evidence="3 4">CDM_5</strain>
    </source>
</reference>